<gene>
    <name evidence="11" type="ORF">RV15_GL003475</name>
</gene>
<feature type="binding site" evidence="9">
    <location>
        <position position="108"/>
    </location>
    <ligand>
        <name>Zn(2+)</name>
        <dbReference type="ChEBI" id="CHEBI:29105"/>
        <label>1</label>
    </ligand>
</feature>
<keyword evidence="3 9" id="KW-0479">Metal-binding</keyword>
<evidence type="ECO:0000256" key="7">
    <source>
        <dbReference type="PIRNR" id="PIRNR001123"/>
    </source>
</evidence>
<dbReference type="GO" id="GO:0006508">
    <property type="term" value="P:proteolysis"/>
    <property type="evidence" value="ECO:0007669"/>
    <property type="project" value="UniProtKB-KW"/>
</dbReference>
<feature type="binding site" evidence="9">
    <location>
        <position position="142"/>
    </location>
    <ligand>
        <name>Zn(2+)</name>
        <dbReference type="ChEBI" id="CHEBI:29105"/>
        <label>2</label>
    </ligand>
</feature>
<keyword evidence="2" id="KW-0645">Protease</keyword>
<dbReference type="Pfam" id="PF07687">
    <property type="entry name" value="M20_dimer"/>
    <property type="match status" value="1"/>
</dbReference>
<dbReference type="Gene3D" id="3.40.630.10">
    <property type="entry name" value="Zn peptidases"/>
    <property type="match status" value="1"/>
</dbReference>
<dbReference type="Gene3D" id="3.30.70.360">
    <property type="match status" value="1"/>
</dbReference>
<dbReference type="Pfam" id="PF01546">
    <property type="entry name" value="Peptidase_M20"/>
    <property type="match status" value="1"/>
</dbReference>
<dbReference type="EMBL" id="JXLC01000008">
    <property type="protein sequence ID" value="OJG92090.1"/>
    <property type="molecule type" value="Genomic_DNA"/>
</dbReference>
<dbReference type="PIRSF" id="PIRSF001123">
    <property type="entry name" value="PepA_GA"/>
    <property type="match status" value="1"/>
</dbReference>
<evidence type="ECO:0000256" key="9">
    <source>
        <dbReference type="PIRSR" id="PIRSR001123-2"/>
    </source>
</evidence>
<dbReference type="GO" id="GO:0046872">
    <property type="term" value="F:metal ion binding"/>
    <property type="evidence" value="ECO:0007669"/>
    <property type="project" value="UniProtKB-UniRule"/>
</dbReference>
<keyword evidence="5" id="KW-0862">Zinc</keyword>
<dbReference type="GO" id="GO:0008237">
    <property type="term" value="F:metallopeptidase activity"/>
    <property type="evidence" value="ECO:0007669"/>
    <property type="project" value="UniProtKB-KW"/>
</dbReference>
<evidence type="ECO:0000259" key="10">
    <source>
        <dbReference type="Pfam" id="PF07687"/>
    </source>
</evidence>
<evidence type="ECO:0000256" key="4">
    <source>
        <dbReference type="ARBA" id="ARBA00022801"/>
    </source>
</evidence>
<organism evidence="11 12">
    <name type="scientific">Enterococcus silesiacus</name>
    <dbReference type="NCBI Taxonomy" id="332949"/>
    <lineage>
        <taxon>Bacteria</taxon>
        <taxon>Bacillati</taxon>
        <taxon>Bacillota</taxon>
        <taxon>Bacilli</taxon>
        <taxon>Lactobacillales</taxon>
        <taxon>Enterococcaceae</taxon>
        <taxon>Enterococcus</taxon>
    </lineage>
</organism>
<keyword evidence="6" id="KW-0482">Metalloprotease</keyword>
<feature type="binding site" evidence="9">
    <location>
        <position position="108"/>
    </location>
    <ligand>
        <name>Zn(2+)</name>
        <dbReference type="ChEBI" id="CHEBI:29105"/>
        <label>2</label>
    </ligand>
</feature>
<evidence type="ECO:0000256" key="5">
    <source>
        <dbReference type="ARBA" id="ARBA00022833"/>
    </source>
</evidence>
<dbReference type="SUPFAM" id="SSF53187">
    <property type="entry name" value="Zn-dependent exopeptidases"/>
    <property type="match status" value="1"/>
</dbReference>
<dbReference type="Proteomes" id="UP000183039">
    <property type="component" value="Unassembled WGS sequence"/>
</dbReference>
<dbReference type="InterPro" id="IPR002933">
    <property type="entry name" value="Peptidase_M20"/>
</dbReference>
<dbReference type="SUPFAM" id="SSF55031">
    <property type="entry name" value="Bacterial exopeptidase dimerisation domain"/>
    <property type="match status" value="1"/>
</dbReference>
<name>A0AA91GB33_9ENTE</name>
<feature type="domain" description="Peptidase M20 dimerisation" evidence="10">
    <location>
        <begin position="183"/>
        <end position="271"/>
    </location>
</feature>
<proteinExistence type="inferred from homology"/>
<dbReference type="NCBIfam" id="TIGR01883">
    <property type="entry name" value="PepT-like"/>
    <property type="match status" value="1"/>
</dbReference>
<dbReference type="AlphaFoldDB" id="A0AA91GB33"/>
<dbReference type="InterPro" id="IPR011650">
    <property type="entry name" value="Peptidase_M20_dimer"/>
</dbReference>
<dbReference type="PANTHER" id="PTHR42994:SF2">
    <property type="entry name" value="PEPTIDASE"/>
    <property type="match status" value="1"/>
</dbReference>
<evidence type="ECO:0000256" key="1">
    <source>
        <dbReference type="ARBA" id="ARBA00001947"/>
    </source>
</evidence>
<evidence type="ECO:0000313" key="11">
    <source>
        <dbReference type="EMBL" id="OJG92090.1"/>
    </source>
</evidence>
<dbReference type="InterPro" id="IPR036264">
    <property type="entry name" value="Bact_exopeptidase_dim_dom"/>
</dbReference>
<sequence length="382" mass="40889">MFYMNKQRLVKTFTELVQVASVSREEGKFVQLLSDKLTTLGLTVTEDDSMKTTKLGSNNLIAKYTGNLAKEPIFFSCHVDTVEPGEGIEVIEKNDILYSKGETILAADNKAGIAILLEMIETILENNIETGPIELVFSPGEEIGLIGAAALDMALFDSKFGYVFDNSGPAGNGIVASPFLYMFDIDVTGKAAHAGLEPEKGISAFSIAQTALEGIPFGRLDEHTTSNIGKMSGGAGINVVMEHLMIQGEVRSISDEKARDFLTTLEQSFKHATDLHGGDFTLSVDQKATGFHLADDSDPVRIAKAATAKIGRIFAPEISGGGSDANIFNAQGKPTLNLSIGYEEIHTVNEYIPIAEMLKSVELALAIVNEMPDSASSSGSVK</sequence>
<dbReference type="InterPro" id="IPR008007">
    <property type="entry name" value="Peptidase_M42"/>
</dbReference>
<evidence type="ECO:0000256" key="3">
    <source>
        <dbReference type="ARBA" id="ARBA00022723"/>
    </source>
</evidence>
<comment type="similarity">
    <text evidence="7">Belongs to the peptidase M42 family.</text>
</comment>
<evidence type="ECO:0000256" key="8">
    <source>
        <dbReference type="PIRSR" id="PIRSR001123-1"/>
    </source>
</evidence>
<dbReference type="InterPro" id="IPR001261">
    <property type="entry name" value="ArgE/DapE_CS"/>
</dbReference>
<accession>A0AA91GB33</accession>
<evidence type="ECO:0000256" key="2">
    <source>
        <dbReference type="ARBA" id="ARBA00022670"/>
    </source>
</evidence>
<dbReference type="PROSITE" id="PS00759">
    <property type="entry name" value="ARGE_DAPE_CPG2_2"/>
    <property type="match status" value="1"/>
</dbReference>
<evidence type="ECO:0000313" key="12">
    <source>
        <dbReference type="Proteomes" id="UP000183039"/>
    </source>
</evidence>
<dbReference type="PANTHER" id="PTHR42994">
    <property type="entry name" value="PEPTIDASE T"/>
    <property type="match status" value="1"/>
</dbReference>
<comment type="cofactor">
    <cofactor evidence="1">
        <name>Zn(2+)</name>
        <dbReference type="ChEBI" id="CHEBI:29105"/>
    </cofactor>
</comment>
<reference evidence="11 12" key="1">
    <citation type="submission" date="2014-12" db="EMBL/GenBank/DDBJ databases">
        <title>Draft genome sequences of 29 type strains of Enterococci.</title>
        <authorList>
            <person name="Zhong Z."/>
            <person name="Sun Z."/>
            <person name="Liu W."/>
            <person name="Zhang W."/>
            <person name="Zhang H."/>
        </authorList>
    </citation>
    <scope>NUCLEOTIDE SEQUENCE [LARGE SCALE GENOMIC DNA]</scope>
    <source>
        <strain evidence="11 12">DSM 22801</strain>
    </source>
</reference>
<keyword evidence="4" id="KW-0378">Hydrolase</keyword>
<evidence type="ECO:0000256" key="6">
    <source>
        <dbReference type="ARBA" id="ARBA00023049"/>
    </source>
</evidence>
<dbReference type="GO" id="GO:0004177">
    <property type="term" value="F:aminopeptidase activity"/>
    <property type="evidence" value="ECO:0007669"/>
    <property type="project" value="UniProtKB-UniRule"/>
</dbReference>
<comment type="caution">
    <text evidence="11">The sequence shown here is derived from an EMBL/GenBank/DDBJ whole genome shotgun (WGS) entry which is preliminary data.</text>
</comment>
<comment type="cofactor">
    <cofactor evidence="9">
        <name>a divalent metal cation</name>
        <dbReference type="ChEBI" id="CHEBI:60240"/>
    </cofactor>
    <text evidence="9">Binds 2 divalent metal cations per subunit.</text>
</comment>
<dbReference type="InterPro" id="IPR010162">
    <property type="entry name" value="PepT-like"/>
</dbReference>
<protein>
    <submittedName>
        <fullName evidence="11">Peptidase T-like protein</fullName>
    </submittedName>
</protein>
<feature type="active site" description="Proton acceptor" evidence="8">
    <location>
        <position position="141"/>
    </location>
</feature>